<dbReference type="InterPro" id="IPR050331">
    <property type="entry name" value="Zinc_finger"/>
</dbReference>
<dbReference type="GO" id="GO:0010468">
    <property type="term" value="P:regulation of gene expression"/>
    <property type="evidence" value="ECO:0007669"/>
    <property type="project" value="TreeGrafter"/>
</dbReference>
<dbReference type="FunFam" id="3.30.160.60:FF:002716">
    <property type="entry name" value="Zinc finger protein 212"/>
    <property type="match status" value="1"/>
</dbReference>
<evidence type="ECO:0000256" key="1">
    <source>
        <dbReference type="ARBA" id="ARBA00004123"/>
    </source>
</evidence>
<evidence type="ECO:0000313" key="15">
    <source>
        <dbReference type="Proteomes" id="UP000694523"/>
    </source>
</evidence>
<feature type="compositionally biased region" description="Basic and acidic residues" evidence="12">
    <location>
        <begin position="63"/>
        <end position="74"/>
    </location>
</feature>
<evidence type="ECO:0000256" key="11">
    <source>
        <dbReference type="PROSITE-ProRule" id="PRU00042"/>
    </source>
</evidence>
<dbReference type="Ensembl" id="ENSNMLT00000025598.1">
    <property type="protein sequence ID" value="ENSNMLP00000022859.1"/>
    <property type="gene ID" value="ENSNMLG00000014748.1"/>
</dbReference>
<dbReference type="PANTHER" id="PTHR16515">
    <property type="entry name" value="PR DOMAIN ZINC FINGER PROTEIN"/>
    <property type="match status" value="1"/>
</dbReference>
<comment type="similarity">
    <text evidence="2">Belongs to the krueppel C2H2-type zinc-finger protein family.</text>
</comment>
<keyword evidence="8" id="KW-0238">DNA-binding</keyword>
<dbReference type="GO" id="GO:0008270">
    <property type="term" value="F:zinc ion binding"/>
    <property type="evidence" value="ECO:0007669"/>
    <property type="project" value="UniProtKB-KW"/>
</dbReference>
<keyword evidence="6" id="KW-0862">Zinc</keyword>
<evidence type="ECO:0000259" key="13">
    <source>
        <dbReference type="PROSITE" id="PS50157"/>
    </source>
</evidence>
<evidence type="ECO:0000256" key="5">
    <source>
        <dbReference type="ARBA" id="ARBA00022771"/>
    </source>
</evidence>
<reference evidence="14" key="1">
    <citation type="submission" date="2025-08" db="UniProtKB">
        <authorList>
            <consortium name="Ensembl"/>
        </authorList>
    </citation>
    <scope>IDENTIFICATION</scope>
</reference>
<evidence type="ECO:0000256" key="3">
    <source>
        <dbReference type="ARBA" id="ARBA00022723"/>
    </source>
</evidence>
<feature type="compositionally biased region" description="Acidic residues" evidence="12">
    <location>
        <begin position="30"/>
        <end position="40"/>
    </location>
</feature>
<dbReference type="GO" id="GO:0003677">
    <property type="term" value="F:DNA binding"/>
    <property type="evidence" value="ECO:0007669"/>
    <property type="project" value="UniProtKB-KW"/>
</dbReference>
<dbReference type="PROSITE" id="PS50157">
    <property type="entry name" value="ZINC_FINGER_C2H2_2"/>
    <property type="match status" value="4"/>
</dbReference>
<dbReference type="SMART" id="SM00355">
    <property type="entry name" value="ZnF_C2H2"/>
    <property type="match status" value="4"/>
</dbReference>
<evidence type="ECO:0000256" key="7">
    <source>
        <dbReference type="ARBA" id="ARBA00023015"/>
    </source>
</evidence>
<name>A0A8C6TKB7_9GOBI</name>
<dbReference type="AlphaFoldDB" id="A0A8C6TKB7"/>
<keyword evidence="4" id="KW-0677">Repeat</keyword>
<sequence>MYVFKSCFRPVPESSAVCVKSEESPFEQLMETEADGDDDNQVQSRDRRTKLSPHNKSAPETTVHNEDKSGPDAAEHKKHQCSYCEKTFTRKDTLDVHMRTHTGEKPFACPVCETKFADPSALKGHMRTHTGERPYSCQTCEKTFTQISNLNTHRRTHTGEKPFACPVCEKTFTQKCTLQSHIFLMSCSEITIQHRCM</sequence>
<dbReference type="SUPFAM" id="SSF57667">
    <property type="entry name" value="beta-beta-alpha zinc fingers"/>
    <property type="match status" value="2"/>
</dbReference>
<dbReference type="FunFam" id="3.30.160.60:FF:002452">
    <property type="entry name" value="zinc finger protein 142 isoform X4"/>
    <property type="match status" value="1"/>
</dbReference>
<feature type="domain" description="C2H2-type" evidence="13">
    <location>
        <begin position="135"/>
        <end position="162"/>
    </location>
</feature>
<evidence type="ECO:0000256" key="8">
    <source>
        <dbReference type="ARBA" id="ARBA00023125"/>
    </source>
</evidence>
<dbReference type="GO" id="GO:0005634">
    <property type="term" value="C:nucleus"/>
    <property type="evidence" value="ECO:0007669"/>
    <property type="project" value="UniProtKB-SubCell"/>
</dbReference>
<dbReference type="FunFam" id="3.30.160.60:FF:000478">
    <property type="entry name" value="Zinc finger protein 133"/>
    <property type="match status" value="1"/>
</dbReference>
<evidence type="ECO:0000313" key="14">
    <source>
        <dbReference type="Ensembl" id="ENSNMLP00000022859.1"/>
    </source>
</evidence>
<evidence type="ECO:0000256" key="9">
    <source>
        <dbReference type="ARBA" id="ARBA00023163"/>
    </source>
</evidence>
<feature type="domain" description="C2H2-type" evidence="13">
    <location>
        <begin position="163"/>
        <end position="181"/>
    </location>
</feature>
<evidence type="ECO:0000256" key="2">
    <source>
        <dbReference type="ARBA" id="ARBA00006991"/>
    </source>
</evidence>
<keyword evidence="15" id="KW-1185">Reference proteome</keyword>
<proteinExistence type="inferred from homology"/>
<feature type="domain" description="C2H2-type" evidence="13">
    <location>
        <begin position="79"/>
        <end position="106"/>
    </location>
</feature>
<keyword evidence="3" id="KW-0479">Metal-binding</keyword>
<evidence type="ECO:0000256" key="6">
    <source>
        <dbReference type="ARBA" id="ARBA00022833"/>
    </source>
</evidence>
<reference evidence="14" key="2">
    <citation type="submission" date="2025-09" db="UniProtKB">
        <authorList>
            <consortium name="Ensembl"/>
        </authorList>
    </citation>
    <scope>IDENTIFICATION</scope>
</reference>
<keyword evidence="9" id="KW-0804">Transcription</keyword>
<keyword evidence="5 11" id="KW-0863">Zinc-finger</keyword>
<evidence type="ECO:0000256" key="4">
    <source>
        <dbReference type="ARBA" id="ARBA00022737"/>
    </source>
</evidence>
<dbReference type="InterPro" id="IPR036236">
    <property type="entry name" value="Znf_C2H2_sf"/>
</dbReference>
<dbReference type="Gene3D" id="3.30.160.60">
    <property type="entry name" value="Classic Zinc Finger"/>
    <property type="match status" value="4"/>
</dbReference>
<evidence type="ECO:0000256" key="10">
    <source>
        <dbReference type="ARBA" id="ARBA00023242"/>
    </source>
</evidence>
<dbReference type="PROSITE" id="PS00028">
    <property type="entry name" value="ZINC_FINGER_C2H2_1"/>
    <property type="match status" value="3"/>
</dbReference>
<keyword evidence="10" id="KW-0539">Nucleus</keyword>
<feature type="domain" description="C2H2-type" evidence="13">
    <location>
        <begin position="107"/>
        <end position="134"/>
    </location>
</feature>
<dbReference type="FunFam" id="3.30.160.60:FF:001480">
    <property type="entry name" value="Si:cabz01071911.3"/>
    <property type="match status" value="1"/>
</dbReference>
<accession>A0A8C6TKB7</accession>
<dbReference type="Pfam" id="PF00096">
    <property type="entry name" value="zf-C2H2"/>
    <property type="match status" value="4"/>
</dbReference>
<feature type="region of interest" description="Disordered" evidence="12">
    <location>
        <begin position="28"/>
        <end position="74"/>
    </location>
</feature>
<comment type="subcellular location">
    <subcellularLocation>
        <location evidence="1">Nucleus</location>
    </subcellularLocation>
</comment>
<dbReference type="PANTHER" id="PTHR16515:SF49">
    <property type="entry name" value="GASTRULA ZINC FINGER PROTEIN XLCGF49.1-LIKE-RELATED"/>
    <property type="match status" value="1"/>
</dbReference>
<dbReference type="InterPro" id="IPR013087">
    <property type="entry name" value="Znf_C2H2_type"/>
</dbReference>
<dbReference type="Proteomes" id="UP000694523">
    <property type="component" value="Unplaced"/>
</dbReference>
<organism evidence="14 15">
    <name type="scientific">Neogobius melanostomus</name>
    <name type="common">round goby</name>
    <dbReference type="NCBI Taxonomy" id="47308"/>
    <lineage>
        <taxon>Eukaryota</taxon>
        <taxon>Metazoa</taxon>
        <taxon>Chordata</taxon>
        <taxon>Craniata</taxon>
        <taxon>Vertebrata</taxon>
        <taxon>Euteleostomi</taxon>
        <taxon>Actinopterygii</taxon>
        <taxon>Neopterygii</taxon>
        <taxon>Teleostei</taxon>
        <taxon>Neoteleostei</taxon>
        <taxon>Acanthomorphata</taxon>
        <taxon>Gobiaria</taxon>
        <taxon>Gobiiformes</taxon>
        <taxon>Gobioidei</taxon>
        <taxon>Gobiidae</taxon>
        <taxon>Benthophilinae</taxon>
        <taxon>Neogobiini</taxon>
        <taxon>Neogobius</taxon>
    </lineage>
</organism>
<evidence type="ECO:0000256" key="12">
    <source>
        <dbReference type="SAM" id="MobiDB-lite"/>
    </source>
</evidence>
<protein>
    <recommendedName>
        <fullName evidence="13">C2H2-type domain-containing protein</fullName>
    </recommendedName>
</protein>
<keyword evidence="7" id="KW-0805">Transcription regulation</keyword>